<evidence type="ECO:0000313" key="4">
    <source>
        <dbReference type="EMBL" id="NXX78833.1"/>
    </source>
</evidence>
<dbReference type="EMBL" id="WBNH01004916">
    <property type="protein sequence ID" value="NXX78833.1"/>
    <property type="molecule type" value="Genomic_DNA"/>
</dbReference>
<dbReference type="PANTHER" id="PTHR22762:SF133">
    <property type="entry name" value="P-TYPE DOMAIN-CONTAINING PROTEIN"/>
    <property type="match status" value="1"/>
</dbReference>
<dbReference type="OrthoDB" id="1334205at2759"/>
<keyword evidence="5" id="KW-1185">Reference proteome</keyword>
<dbReference type="PROSITE" id="PS00129">
    <property type="entry name" value="GLYCOSYL_HYDROL_F31_1"/>
    <property type="match status" value="1"/>
</dbReference>
<dbReference type="InterPro" id="IPR000322">
    <property type="entry name" value="Glyco_hydro_31_TIM"/>
</dbReference>
<sequence length="225" mass="25472">SPYNTYVRGENMKIWVNGSDGVTPLVGQVWPGSTVFPDFTNPICTEWWTTECQLFYQEVPYDGLWIDMNEVTNLLDGSDSGCNQSNLNYPPFTPQIVDRVMFASTLCMDAVQSWGLQYNVHSLYGYSMSISTRKAIETVFPGKRSFLLTRSTFAGSGKFAGHWLGDNSADWDHLKWAIPGMLEFGLFGIPFVGADVCGFRYNVTEELCRRWSQVGAFYPFSRNHN</sequence>
<dbReference type="SUPFAM" id="SSF51445">
    <property type="entry name" value="(Trans)glycosidases"/>
    <property type="match status" value="1"/>
</dbReference>
<comment type="caution">
    <text evidence="4">The sequence shown here is derived from an EMBL/GenBank/DDBJ whole genome shotgun (WGS) entry which is preliminary data.</text>
</comment>
<accession>A0A852KLK9</accession>
<organism evidence="4 5">
    <name type="scientific">Urocolius indicus</name>
    <name type="common">Red-faced mousebird</name>
    <name type="synonym">Colius indicus</name>
    <dbReference type="NCBI Taxonomy" id="458196"/>
    <lineage>
        <taxon>Eukaryota</taxon>
        <taxon>Metazoa</taxon>
        <taxon>Chordata</taxon>
        <taxon>Craniata</taxon>
        <taxon>Vertebrata</taxon>
        <taxon>Euteleostomi</taxon>
        <taxon>Archelosauria</taxon>
        <taxon>Archosauria</taxon>
        <taxon>Dinosauria</taxon>
        <taxon>Saurischia</taxon>
        <taxon>Theropoda</taxon>
        <taxon>Coelurosauria</taxon>
        <taxon>Aves</taxon>
        <taxon>Neognathae</taxon>
        <taxon>Neoaves</taxon>
        <taxon>Telluraves</taxon>
        <taxon>Coraciimorphae</taxon>
        <taxon>Coliiformes</taxon>
        <taxon>Coliidae</taxon>
        <taxon>Urocolius</taxon>
    </lineage>
</organism>
<feature type="non-terminal residue" evidence="4">
    <location>
        <position position="1"/>
    </location>
</feature>
<dbReference type="InterPro" id="IPR017853">
    <property type="entry name" value="GH"/>
</dbReference>
<keyword evidence="2" id="KW-0378">Hydrolase</keyword>
<dbReference type="PANTHER" id="PTHR22762">
    <property type="entry name" value="ALPHA-GLUCOSIDASE"/>
    <property type="match status" value="1"/>
</dbReference>
<evidence type="ECO:0000256" key="1">
    <source>
        <dbReference type="ARBA" id="ARBA00007806"/>
    </source>
</evidence>
<proteinExistence type="inferred from homology"/>
<evidence type="ECO:0000259" key="3">
    <source>
        <dbReference type="Pfam" id="PF01055"/>
    </source>
</evidence>
<dbReference type="Pfam" id="PF01055">
    <property type="entry name" value="Glyco_hydro_31_2nd"/>
    <property type="match status" value="1"/>
</dbReference>
<reference evidence="4" key="1">
    <citation type="submission" date="2020-02" db="EMBL/GenBank/DDBJ databases">
        <title>Bird 10,000 Genomes (B10K) Project - Family phase.</title>
        <authorList>
            <person name="Zhang G."/>
        </authorList>
    </citation>
    <scope>NUCLEOTIDE SEQUENCE</scope>
    <source>
        <strain evidence="4">B10K-DU-030-59</strain>
    </source>
</reference>
<dbReference type="Proteomes" id="UP000654395">
    <property type="component" value="Unassembled WGS sequence"/>
</dbReference>
<protein>
    <submittedName>
        <fullName evidence="4">MGA protein</fullName>
    </submittedName>
</protein>
<gene>
    <name evidence="4" type="primary">Mgam_1</name>
    <name evidence="4" type="ORF">UROIND_R00925</name>
</gene>
<dbReference type="Gene3D" id="3.20.20.80">
    <property type="entry name" value="Glycosidases"/>
    <property type="match status" value="1"/>
</dbReference>
<dbReference type="GO" id="GO:0004558">
    <property type="term" value="F:alpha-1,4-glucosidase activity"/>
    <property type="evidence" value="ECO:0007669"/>
    <property type="project" value="TreeGrafter"/>
</dbReference>
<feature type="domain" description="Glycoside hydrolase family 31 TIM barrel" evidence="3">
    <location>
        <begin position="3"/>
        <end position="225"/>
    </location>
</feature>
<keyword evidence="2" id="KW-0326">Glycosidase</keyword>
<name>A0A852KLK9_UROIN</name>
<dbReference type="AlphaFoldDB" id="A0A852KLK9"/>
<evidence type="ECO:0000256" key="2">
    <source>
        <dbReference type="RuleBase" id="RU361185"/>
    </source>
</evidence>
<dbReference type="InterPro" id="IPR030458">
    <property type="entry name" value="Glyco_hydro_31_AS"/>
</dbReference>
<dbReference type="GO" id="GO:0005975">
    <property type="term" value="P:carbohydrate metabolic process"/>
    <property type="evidence" value="ECO:0007669"/>
    <property type="project" value="InterPro"/>
</dbReference>
<comment type="similarity">
    <text evidence="1 2">Belongs to the glycosyl hydrolase 31 family.</text>
</comment>
<feature type="non-terminal residue" evidence="4">
    <location>
        <position position="225"/>
    </location>
</feature>
<evidence type="ECO:0000313" key="5">
    <source>
        <dbReference type="Proteomes" id="UP000654395"/>
    </source>
</evidence>